<dbReference type="EMBL" id="CP065673">
    <property type="protein sequence ID" value="QPS19999.1"/>
    <property type="molecule type" value="Genomic_DNA"/>
</dbReference>
<dbReference type="InterPro" id="IPR018729">
    <property type="entry name" value="DUF2269_transmembrane"/>
</dbReference>
<sequence length="162" mass="18020">MSYDVIKIVHALAAVAATGPLLFAPWLSARLVRCQAENKALLLSGLAASDRFYNIAGWALMLSGIALFWLQDWHRVFQLWFILSVVIFIVDSAAEKRWRDPANEVLAQLQPGEPGWAENTVRLHKAVIAQMICTSLILVIMLLHSQLQINVLNLAPWAHGLG</sequence>
<keyword evidence="1" id="KW-1133">Transmembrane helix</keyword>
<keyword evidence="1" id="KW-0472">Membrane</keyword>
<protein>
    <recommendedName>
        <fullName evidence="4">DUF2269 family protein</fullName>
    </recommendedName>
</protein>
<evidence type="ECO:0000313" key="2">
    <source>
        <dbReference type="EMBL" id="QPS19999.1"/>
    </source>
</evidence>
<evidence type="ECO:0008006" key="4">
    <source>
        <dbReference type="Google" id="ProtNLM"/>
    </source>
</evidence>
<proteinExistence type="predicted"/>
<feature type="transmembrane region" description="Helical" evidence="1">
    <location>
        <begin position="12"/>
        <end position="32"/>
    </location>
</feature>
<dbReference type="Pfam" id="PF10027">
    <property type="entry name" value="DUF2269"/>
    <property type="match status" value="1"/>
</dbReference>
<evidence type="ECO:0000256" key="1">
    <source>
        <dbReference type="SAM" id="Phobius"/>
    </source>
</evidence>
<reference evidence="2 3" key="1">
    <citation type="submission" date="2020-12" db="EMBL/GenBank/DDBJ databases">
        <title>FDA dAtabase for Regulatory Grade micrObial Sequences (FDA-ARGOS): Supporting development and validation of Infectious Disease Dx tests.</title>
        <authorList>
            <person name="Sproer C."/>
            <person name="Gronow S."/>
            <person name="Severitt S."/>
            <person name="Schroder I."/>
            <person name="Tallon L."/>
            <person name="Sadzewicz L."/>
            <person name="Zhao X."/>
            <person name="Boylan J."/>
            <person name="Ott S."/>
            <person name="Bowen H."/>
            <person name="Vavikolanu K."/>
            <person name="Mehta A."/>
            <person name="Aluvathingal J."/>
            <person name="Nadendla S."/>
            <person name="Lowell S."/>
            <person name="Myers T."/>
            <person name="Yan Y."/>
            <person name="Sichtig H."/>
        </authorList>
    </citation>
    <scope>NUCLEOTIDE SEQUENCE [LARGE SCALE GENOMIC DNA]</scope>
    <source>
        <strain evidence="2 3">FDAARGOS_907</strain>
    </source>
</reference>
<gene>
    <name evidence="2" type="ORF">I6G64_20875</name>
</gene>
<feature type="transmembrane region" description="Helical" evidence="1">
    <location>
        <begin position="76"/>
        <end position="94"/>
    </location>
</feature>
<keyword evidence="3" id="KW-1185">Reference proteome</keyword>
<feature type="transmembrane region" description="Helical" evidence="1">
    <location>
        <begin position="52"/>
        <end position="70"/>
    </location>
</feature>
<dbReference type="RefSeq" id="WP_197913228.1">
    <property type="nucleotide sequence ID" value="NZ_CAMKNT010000001.1"/>
</dbReference>
<evidence type="ECO:0000313" key="3">
    <source>
        <dbReference type="Proteomes" id="UP000594967"/>
    </source>
</evidence>
<name>A0A7T2SR03_SERPL</name>
<feature type="transmembrane region" description="Helical" evidence="1">
    <location>
        <begin position="126"/>
        <end position="147"/>
    </location>
</feature>
<keyword evidence="1" id="KW-0812">Transmembrane</keyword>
<organism evidence="2 3">
    <name type="scientific">Serratia plymuthica</name>
    <dbReference type="NCBI Taxonomy" id="82996"/>
    <lineage>
        <taxon>Bacteria</taxon>
        <taxon>Pseudomonadati</taxon>
        <taxon>Pseudomonadota</taxon>
        <taxon>Gammaproteobacteria</taxon>
        <taxon>Enterobacterales</taxon>
        <taxon>Yersiniaceae</taxon>
        <taxon>Serratia</taxon>
    </lineage>
</organism>
<dbReference type="Proteomes" id="UP000594967">
    <property type="component" value="Chromosome"/>
</dbReference>
<accession>A0A7T2SR03</accession>